<dbReference type="FunFam" id="2.90.10.10:FF:000013">
    <property type="entry name" value="G-type lectin S-receptor-like serine/threonine-protein kinase LECRK1"/>
    <property type="match status" value="1"/>
</dbReference>
<evidence type="ECO:0000259" key="22">
    <source>
        <dbReference type="PROSITE" id="PS50927"/>
    </source>
</evidence>
<comment type="catalytic activity">
    <reaction evidence="16 18">
        <text>L-threonyl-[protein] + ATP = O-phospho-L-threonyl-[protein] + ADP + H(+)</text>
        <dbReference type="Rhea" id="RHEA:46608"/>
        <dbReference type="Rhea" id="RHEA-COMP:11060"/>
        <dbReference type="Rhea" id="RHEA-COMP:11605"/>
        <dbReference type="ChEBI" id="CHEBI:15378"/>
        <dbReference type="ChEBI" id="CHEBI:30013"/>
        <dbReference type="ChEBI" id="CHEBI:30616"/>
        <dbReference type="ChEBI" id="CHEBI:61977"/>
        <dbReference type="ChEBI" id="CHEBI:456216"/>
        <dbReference type="EC" id="2.7.11.1"/>
    </reaction>
</comment>
<dbReference type="FunFam" id="3.30.200.20:FF:000059">
    <property type="entry name" value="S-receptor-like serine/threonine-protein kinase"/>
    <property type="match status" value="1"/>
</dbReference>
<evidence type="ECO:0000256" key="20">
    <source>
        <dbReference type="SAM" id="Phobius"/>
    </source>
</evidence>
<comment type="similarity">
    <text evidence="18">Belongs to the protein kinase superfamily. Ser/Thr protein kinase family.</text>
</comment>
<dbReference type="Proteomes" id="UP000006882">
    <property type="component" value="Chromosome G6"/>
</dbReference>
<evidence type="ECO:0000256" key="6">
    <source>
        <dbReference type="ARBA" id="ARBA00022729"/>
    </source>
</evidence>
<dbReference type="EC" id="2.7.11.1" evidence="18"/>
<evidence type="ECO:0000313" key="23">
    <source>
        <dbReference type="EMBL" id="ONH99187.1"/>
    </source>
</evidence>
<dbReference type="PIRSF" id="PIRSF000641">
    <property type="entry name" value="SRK"/>
    <property type="match status" value="1"/>
</dbReference>
<dbReference type="InterPro" id="IPR000719">
    <property type="entry name" value="Prot_kinase_dom"/>
</dbReference>
<feature type="binding site" evidence="19">
    <location>
        <position position="605"/>
    </location>
    <ligand>
        <name>ATP</name>
        <dbReference type="ChEBI" id="CHEBI:30616"/>
    </ligand>
</feature>
<keyword evidence="8 18" id="KW-0547">Nucleotide-binding</keyword>
<evidence type="ECO:0000313" key="24">
    <source>
        <dbReference type="Proteomes" id="UP000006882"/>
    </source>
</evidence>
<evidence type="ECO:0000259" key="21">
    <source>
        <dbReference type="PROSITE" id="PS50011"/>
    </source>
</evidence>
<accession>A0A251NIP7</accession>
<keyword evidence="5 20" id="KW-0812">Transmembrane</keyword>
<keyword evidence="14" id="KW-0675">Receptor</keyword>
<keyword evidence="7" id="KW-0430">Lectin</keyword>
<evidence type="ECO:0000256" key="4">
    <source>
        <dbReference type="ARBA" id="ARBA00022679"/>
    </source>
</evidence>
<feature type="domain" description="Protein kinase" evidence="21">
    <location>
        <begin position="574"/>
        <end position="848"/>
    </location>
</feature>
<keyword evidence="24" id="KW-1185">Reference proteome</keyword>
<dbReference type="InterPro" id="IPR024171">
    <property type="entry name" value="SRK-like_kinase"/>
</dbReference>
<dbReference type="GO" id="GO:0030246">
    <property type="term" value="F:carbohydrate binding"/>
    <property type="evidence" value="ECO:0007669"/>
    <property type="project" value="UniProtKB-KW"/>
</dbReference>
<dbReference type="Pfam" id="PF01453">
    <property type="entry name" value="B_lectin"/>
    <property type="match status" value="1"/>
</dbReference>
<evidence type="ECO:0000256" key="10">
    <source>
        <dbReference type="ARBA" id="ARBA00022840"/>
    </source>
</evidence>
<keyword evidence="12 20" id="KW-0472">Membrane</keyword>
<keyword evidence="2 18" id="KW-0723">Serine/threonine-protein kinase</keyword>
<protein>
    <recommendedName>
        <fullName evidence="18">Receptor-like serine/threonine-protein kinase</fullName>
        <ecNumber evidence="18">2.7.11.1</ecNumber>
    </recommendedName>
</protein>
<sequence>MVENSCQRVMFFVVPNLEYLMGMTMKDQRLETLVRTKREERRKIYNKDNDCLATLVLENGNVAFTAQLLLLSSLFLQPILVLSQTNGSIAVGAYLTATAEGNSSSSWLSPSGDFAFGFRPLGNNDLFLLSIWYAKIPNRTIVWYANNNPVGAPAAPLGSTVNLTAHSGLVLTRPRGEELWKSENIVGVVANGVFNDTGNFVLEDDSSKKLWESFKNPTDTILPGQIIEREGNLASRQSETNYSNGRFQLQLQPDGNLLLNSVNFTTGSTNRPYYVSATTKGTVPGSEGKQLVFNDSGYIYVLRENGGKFALGNTRVSAMAYYTRATLNFDGVFAQYVHPKTFSGNASWEPLWSLPENICLDIDADKGPGVCGLNSICTFSPADKRPKCECPRGFSLHDPNDLYGICEPDFGKNCEEEKYDVQELTNTDWRTSEYNRSEEFTADNCRESCIQDCLCGVAIYSNRTCWKKELPLSYGRADNSLHATAYIKFRKDNSTLPVPPSPSPDDKKNKQTTFLGVRPVISATALVVCLVLIAAAFSLGLYFTFQKKQVRIMQSGLNINLRPFSYQELQEATNGFTEELGRGTFGVVYKGIIQNGSQVQVAVKKLRCVKQDGDEEFKAEVNVIGKTHHKNLVRLLGYCDEGQQRLLVYELLSNGTLASFLFADVKPSWGQRIKIAFGIAKGLEYLHEECSTPIIHCDIKPQNILLDDNCTARIADFGLAKLLMMNQSHTHTAIRGTKGYVAPEWFRNMPITTKVDVYSFGVVLLEIICCRRSVDVENNCEGKAILTNWVYDCYQEGKIDAVLDHETEALHDKKNLEKSVMVAIWCIQEDPSLRPTMRKVVQMLEGVVEVHAPPCPSSYTSSA</sequence>
<dbReference type="InterPro" id="IPR008271">
    <property type="entry name" value="Ser/Thr_kinase_AS"/>
</dbReference>
<evidence type="ECO:0000256" key="5">
    <source>
        <dbReference type="ARBA" id="ARBA00022692"/>
    </source>
</evidence>
<dbReference type="InterPro" id="IPR011009">
    <property type="entry name" value="Kinase-like_dom_sf"/>
</dbReference>
<evidence type="ECO:0000256" key="16">
    <source>
        <dbReference type="ARBA" id="ARBA00047899"/>
    </source>
</evidence>
<proteinExistence type="inferred from homology"/>
<evidence type="ECO:0000256" key="15">
    <source>
        <dbReference type="ARBA" id="ARBA00023180"/>
    </source>
</evidence>
<comment type="catalytic activity">
    <reaction evidence="17 18">
        <text>L-seryl-[protein] + ATP = O-phospho-L-seryl-[protein] + ADP + H(+)</text>
        <dbReference type="Rhea" id="RHEA:17989"/>
        <dbReference type="Rhea" id="RHEA-COMP:9863"/>
        <dbReference type="Rhea" id="RHEA-COMP:11604"/>
        <dbReference type="ChEBI" id="CHEBI:15378"/>
        <dbReference type="ChEBI" id="CHEBI:29999"/>
        <dbReference type="ChEBI" id="CHEBI:30616"/>
        <dbReference type="ChEBI" id="CHEBI:83421"/>
        <dbReference type="ChEBI" id="CHEBI:456216"/>
        <dbReference type="EC" id="2.7.11.1"/>
    </reaction>
</comment>
<dbReference type="Gramene" id="ONH99187">
    <property type="protein sequence ID" value="ONH99187"/>
    <property type="gene ID" value="PRUPE_6G016300"/>
</dbReference>
<dbReference type="Gene3D" id="1.10.510.10">
    <property type="entry name" value="Transferase(Phosphotransferase) domain 1"/>
    <property type="match status" value="1"/>
</dbReference>
<dbReference type="SMART" id="SM00108">
    <property type="entry name" value="B_lectin"/>
    <property type="match status" value="1"/>
</dbReference>
<evidence type="ECO:0000256" key="14">
    <source>
        <dbReference type="ARBA" id="ARBA00023170"/>
    </source>
</evidence>
<feature type="transmembrane region" description="Helical" evidence="20">
    <location>
        <begin position="520"/>
        <end position="545"/>
    </location>
</feature>
<dbReference type="SUPFAM" id="SSF51110">
    <property type="entry name" value="alpha-D-mannose-specific plant lectins"/>
    <property type="match status" value="1"/>
</dbReference>
<dbReference type="Gene3D" id="2.90.10.10">
    <property type="entry name" value="Bulb-type lectin domain"/>
    <property type="match status" value="2"/>
</dbReference>
<dbReference type="FunFam" id="2.90.10.30:FF:000001">
    <property type="entry name" value="Serine/threonine-protein kinase"/>
    <property type="match status" value="1"/>
</dbReference>
<evidence type="ECO:0000256" key="1">
    <source>
        <dbReference type="ARBA" id="ARBA00004479"/>
    </source>
</evidence>
<evidence type="ECO:0000256" key="19">
    <source>
        <dbReference type="PROSITE-ProRule" id="PRU10141"/>
    </source>
</evidence>
<dbReference type="SUPFAM" id="SSF56112">
    <property type="entry name" value="Protein kinase-like (PK-like)"/>
    <property type="match status" value="1"/>
</dbReference>
<evidence type="ECO:0000256" key="8">
    <source>
        <dbReference type="ARBA" id="ARBA00022741"/>
    </source>
</evidence>
<dbReference type="STRING" id="3760.A0A251NIP7"/>
<evidence type="ECO:0000256" key="17">
    <source>
        <dbReference type="ARBA" id="ARBA00048679"/>
    </source>
</evidence>
<keyword evidence="6" id="KW-0732">Signal</keyword>
<dbReference type="PANTHER" id="PTHR47976">
    <property type="entry name" value="G-TYPE LECTIN S-RECEPTOR-LIKE SERINE/THREONINE-PROTEIN KINASE SD2-5"/>
    <property type="match status" value="1"/>
</dbReference>
<evidence type="ECO:0000256" key="12">
    <source>
        <dbReference type="ARBA" id="ARBA00023136"/>
    </source>
</evidence>
<dbReference type="InterPro" id="IPR036426">
    <property type="entry name" value="Bulb-type_lectin_dom_sf"/>
</dbReference>
<reference evidence="23 24" key="1">
    <citation type="journal article" date="2013" name="Nat. Genet.">
        <title>The high-quality draft genome of peach (Prunus persica) identifies unique patterns of genetic diversity, domestication and genome evolution.</title>
        <authorList>
            <consortium name="International Peach Genome Initiative"/>
            <person name="Verde I."/>
            <person name="Abbott A.G."/>
            <person name="Scalabrin S."/>
            <person name="Jung S."/>
            <person name="Shu S."/>
            <person name="Marroni F."/>
            <person name="Zhebentyayeva T."/>
            <person name="Dettori M.T."/>
            <person name="Grimwood J."/>
            <person name="Cattonaro F."/>
            <person name="Zuccolo A."/>
            <person name="Rossini L."/>
            <person name="Jenkins J."/>
            <person name="Vendramin E."/>
            <person name="Meisel L.A."/>
            <person name="Decroocq V."/>
            <person name="Sosinski B."/>
            <person name="Prochnik S."/>
            <person name="Mitros T."/>
            <person name="Policriti A."/>
            <person name="Cipriani G."/>
            <person name="Dondini L."/>
            <person name="Ficklin S."/>
            <person name="Goodstein D.M."/>
            <person name="Xuan P."/>
            <person name="Del Fabbro C."/>
            <person name="Aramini V."/>
            <person name="Copetti D."/>
            <person name="Gonzalez S."/>
            <person name="Horner D.S."/>
            <person name="Falchi R."/>
            <person name="Lucas S."/>
            <person name="Mica E."/>
            <person name="Maldonado J."/>
            <person name="Lazzari B."/>
            <person name="Bielenberg D."/>
            <person name="Pirona R."/>
            <person name="Miculan M."/>
            <person name="Barakat A."/>
            <person name="Testolin R."/>
            <person name="Stella A."/>
            <person name="Tartarini S."/>
            <person name="Tonutti P."/>
            <person name="Arus P."/>
            <person name="Orellana A."/>
            <person name="Wells C."/>
            <person name="Main D."/>
            <person name="Vizzotto G."/>
            <person name="Silva H."/>
            <person name="Salamini F."/>
            <person name="Schmutz J."/>
            <person name="Morgante M."/>
            <person name="Rokhsar D.S."/>
        </authorList>
    </citation>
    <scope>NUCLEOTIDE SEQUENCE [LARGE SCALE GENOMIC DNA]</scope>
    <source>
        <strain evidence="24">cv. Nemared</strain>
    </source>
</reference>
<dbReference type="GO" id="GO:0005524">
    <property type="term" value="F:ATP binding"/>
    <property type="evidence" value="ECO:0007669"/>
    <property type="project" value="UniProtKB-UniRule"/>
</dbReference>
<keyword evidence="15" id="KW-0325">Glycoprotein</keyword>
<dbReference type="SMART" id="SM00220">
    <property type="entry name" value="S_TKc"/>
    <property type="match status" value="1"/>
</dbReference>
<gene>
    <name evidence="23" type="ORF">PRUPE_6G016300</name>
</gene>
<evidence type="ECO:0000256" key="7">
    <source>
        <dbReference type="ARBA" id="ARBA00022734"/>
    </source>
</evidence>
<dbReference type="GO" id="GO:0016020">
    <property type="term" value="C:membrane"/>
    <property type="evidence" value="ECO:0007669"/>
    <property type="project" value="UniProtKB-SubCell"/>
</dbReference>
<keyword evidence="4 18" id="KW-0808">Transferase</keyword>
<dbReference type="GO" id="GO:0106310">
    <property type="term" value="F:protein serine kinase activity"/>
    <property type="evidence" value="ECO:0007669"/>
    <property type="project" value="RHEA"/>
</dbReference>
<comment type="subcellular location">
    <subcellularLocation>
        <location evidence="1">Membrane</location>
        <topology evidence="1">Single-pass type I membrane protein</topology>
    </subcellularLocation>
</comment>
<dbReference type="PROSITE" id="PS00108">
    <property type="entry name" value="PROTEIN_KINASE_ST"/>
    <property type="match status" value="1"/>
</dbReference>
<evidence type="ECO:0000256" key="2">
    <source>
        <dbReference type="ARBA" id="ARBA00022527"/>
    </source>
</evidence>
<dbReference type="FunFam" id="1.10.510.10:FF:000237">
    <property type="entry name" value="G-type lectin S-receptor-like serine/threonine-protein kinase"/>
    <property type="match status" value="1"/>
</dbReference>
<dbReference type="PROSITE" id="PS50011">
    <property type="entry name" value="PROTEIN_KINASE_DOM"/>
    <property type="match status" value="1"/>
</dbReference>
<dbReference type="EMBL" id="CM007656">
    <property type="protein sequence ID" value="ONH99187.1"/>
    <property type="molecule type" value="Genomic_DNA"/>
</dbReference>
<keyword evidence="3" id="KW-0245">EGF-like domain</keyword>
<dbReference type="Pfam" id="PF00069">
    <property type="entry name" value="Pkinase"/>
    <property type="match status" value="1"/>
</dbReference>
<name>A0A251NIP7_PRUPE</name>
<dbReference type="InterPro" id="IPR017441">
    <property type="entry name" value="Protein_kinase_ATP_BS"/>
</dbReference>
<dbReference type="PROSITE" id="PS00107">
    <property type="entry name" value="PROTEIN_KINASE_ATP"/>
    <property type="match status" value="1"/>
</dbReference>
<feature type="domain" description="Bulb-type lectin" evidence="22">
    <location>
        <begin position="92"/>
        <end position="215"/>
    </location>
</feature>
<dbReference type="GO" id="GO:0004674">
    <property type="term" value="F:protein serine/threonine kinase activity"/>
    <property type="evidence" value="ECO:0007669"/>
    <property type="project" value="UniProtKB-KW"/>
</dbReference>
<keyword evidence="9 18" id="KW-0418">Kinase</keyword>
<keyword evidence="10 18" id="KW-0067">ATP-binding</keyword>
<evidence type="ECO:0000256" key="9">
    <source>
        <dbReference type="ARBA" id="ARBA00022777"/>
    </source>
</evidence>
<dbReference type="AlphaFoldDB" id="A0A251NIP7"/>
<dbReference type="CDD" id="cd14066">
    <property type="entry name" value="STKc_IRAK"/>
    <property type="match status" value="1"/>
</dbReference>
<evidence type="ECO:0000256" key="13">
    <source>
        <dbReference type="ARBA" id="ARBA00023157"/>
    </source>
</evidence>
<dbReference type="PROSITE" id="PS50927">
    <property type="entry name" value="BULB_LECTIN"/>
    <property type="match status" value="1"/>
</dbReference>
<evidence type="ECO:0000256" key="11">
    <source>
        <dbReference type="ARBA" id="ARBA00022989"/>
    </source>
</evidence>
<dbReference type="PANTHER" id="PTHR47976:SF15">
    <property type="entry name" value="G-TYPE LECTIN S-RECEPTOR-LIKE SERINE_THREONINE-PROTEIN KINASE RLK1"/>
    <property type="match status" value="1"/>
</dbReference>
<evidence type="ECO:0000256" key="3">
    <source>
        <dbReference type="ARBA" id="ARBA00022536"/>
    </source>
</evidence>
<dbReference type="InterPro" id="IPR001480">
    <property type="entry name" value="Bulb-type_lectin_dom"/>
</dbReference>
<evidence type="ECO:0000256" key="18">
    <source>
        <dbReference type="PIRNR" id="PIRNR000641"/>
    </source>
</evidence>
<dbReference type="GO" id="GO:0004672">
    <property type="term" value="F:protein kinase activity"/>
    <property type="evidence" value="ECO:0000318"/>
    <property type="project" value="GO_Central"/>
</dbReference>
<organism evidence="23 24">
    <name type="scientific">Prunus persica</name>
    <name type="common">Peach</name>
    <name type="synonym">Amygdalus persica</name>
    <dbReference type="NCBI Taxonomy" id="3760"/>
    <lineage>
        <taxon>Eukaryota</taxon>
        <taxon>Viridiplantae</taxon>
        <taxon>Streptophyta</taxon>
        <taxon>Embryophyta</taxon>
        <taxon>Tracheophyta</taxon>
        <taxon>Spermatophyta</taxon>
        <taxon>Magnoliopsida</taxon>
        <taxon>eudicotyledons</taxon>
        <taxon>Gunneridae</taxon>
        <taxon>Pentapetalae</taxon>
        <taxon>rosids</taxon>
        <taxon>fabids</taxon>
        <taxon>Rosales</taxon>
        <taxon>Rosaceae</taxon>
        <taxon>Amygdaloideae</taxon>
        <taxon>Amygdaleae</taxon>
        <taxon>Prunus</taxon>
    </lineage>
</organism>
<keyword evidence="13" id="KW-1015">Disulfide bond</keyword>
<dbReference type="Gene3D" id="3.30.200.20">
    <property type="entry name" value="Phosphorylase Kinase, domain 1"/>
    <property type="match status" value="1"/>
</dbReference>
<dbReference type="InterPro" id="IPR051343">
    <property type="entry name" value="G-type_lectin_kinases/EP1-like"/>
</dbReference>
<dbReference type="CDD" id="cd00028">
    <property type="entry name" value="B_lectin"/>
    <property type="match status" value="1"/>
</dbReference>
<keyword evidence="11 20" id="KW-1133">Transmembrane helix</keyword>